<proteinExistence type="evidence at transcript level"/>
<organism evidence="2">
    <name type="scientific">Tabanus bromius</name>
    <name type="common">Band-eyed brown horse fly</name>
    <dbReference type="NCBI Taxonomy" id="304241"/>
    <lineage>
        <taxon>Eukaryota</taxon>
        <taxon>Metazoa</taxon>
        <taxon>Ecdysozoa</taxon>
        <taxon>Arthropoda</taxon>
        <taxon>Hexapoda</taxon>
        <taxon>Insecta</taxon>
        <taxon>Pterygota</taxon>
        <taxon>Neoptera</taxon>
        <taxon>Endopterygota</taxon>
        <taxon>Diptera</taxon>
        <taxon>Brachycera</taxon>
        <taxon>Tabanomorpha</taxon>
        <taxon>Tabanoidea</taxon>
        <taxon>Tabanidae</taxon>
        <taxon>Tabanus</taxon>
    </lineage>
</organism>
<sequence>MAPKDGDELQCKNRDVAENVIDEDFEEIERVNQSLDSLNSALDDMEKRTDDIRAKLMELLTSNKEIRESIMKENNEMDNNQS</sequence>
<dbReference type="Pfam" id="PF03670">
    <property type="entry name" value="UPF0184"/>
    <property type="match status" value="1"/>
</dbReference>
<dbReference type="EMBL" id="GDAI01001254">
    <property type="protein sequence ID" value="JAI16349.1"/>
    <property type="molecule type" value="mRNA"/>
</dbReference>
<dbReference type="PANTHER" id="PTHR34344:SF1">
    <property type="entry name" value="BUBLIN COILED-COIL PROTEIN"/>
    <property type="match status" value="1"/>
</dbReference>
<dbReference type="AlphaFoldDB" id="A0A0K8TPP7"/>
<dbReference type="PANTHER" id="PTHR34344">
    <property type="entry name" value="UPF0184 PROTEIN C9ORF16"/>
    <property type="match status" value="1"/>
</dbReference>
<feature type="coiled-coil region" evidence="1">
    <location>
        <begin position="28"/>
        <end position="55"/>
    </location>
</feature>
<name>A0A0K8TPP7_TABBR</name>
<protein>
    <submittedName>
        <fullName evidence="2">Uncharacterized protein</fullName>
    </submittedName>
</protein>
<evidence type="ECO:0000313" key="2">
    <source>
        <dbReference type="EMBL" id="JAI16349.1"/>
    </source>
</evidence>
<evidence type="ECO:0000256" key="1">
    <source>
        <dbReference type="SAM" id="Coils"/>
    </source>
</evidence>
<dbReference type="InterPro" id="IPR005374">
    <property type="entry name" value="BBLN_eukaryota"/>
</dbReference>
<keyword evidence="1" id="KW-0175">Coiled coil</keyword>
<accession>A0A0K8TPP7</accession>
<reference evidence="2" key="1">
    <citation type="journal article" date="2015" name="Insect Biochem. Mol. Biol.">
        <title>An insight into the sialome of the horse fly, Tabanus bromius.</title>
        <authorList>
            <person name="Ribeiro J.M."/>
            <person name="Kazimirova M."/>
            <person name="Takac P."/>
            <person name="Andersen J.F."/>
            <person name="Francischetti I.M."/>
        </authorList>
    </citation>
    <scope>NUCLEOTIDE SEQUENCE</scope>
</reference>